<dbReference type="AlphaFoldDB" id="A0A841JMI1"/>
<sequence length="137" mass="15934">MIHIEQIRPELTWRLRRQVLYPEQKLYEMEMEEDNHGLHFAAFQDNNIVGVISLFAKGDDYQFRKFAVDGAVQGKGIGKKMLAYVTDFARTNGAKRLWCNARVTAISFYINAGFQHTGQLFTRHGFDYEILEKDLTL</sequence>
<keyword evidence="2" id="KW-0012">Acyltransferase</keyword>
<evidence type="ECO:0000256" key="1">
    <source>
        <dbReference type="ARBA" id="ARBA00022679"/>
    </source>
</evidence>
<protein>
    <submittedName>
        <fullName evidence="4">GNAT superfamily N-acetyltransferase</fullName>
    </submittedName>
</protein>
<evidence type="ECO:0000256" key="2">
    <source>
        <dbReference type="ARBA" id="ARBA00023315"/>
    </source>
</evidence>
<accession>A0A841JMI1</accession>
<feature type="domain" description="N-acetyltransferase" evidence="3">
    <location>
        <begin position="1"/>
        <end position="136"/>
    </location>
</feature>
<dbReference type="SUPFAM" id="SSF55729">
    <property type="entry name" value="Acyl-CoA N-acyltransferases (Nat)"/>
    <property type="match status" value="1"/>
</dbReference>
<dbReference type="PANTHER" id="PTHR43877">
    <property type="entry name" value="AMINOALKYLPHOSPHONATE N-ACETYLTRANSFERASE-RELATED-RELATED"/>
    <property type="match status" value="1"/>
</dbReference>
<gene>
    <name evidence="4" type="ORF">HDF22_003246</name>
</gene>
<keyword evidence="1 4" id="KW-0808">Transferase</keyword>
<dbReference type="EMBL" id="JACHCA010000008">
    <property type="protein sequence ID" value="MBB6129121.1"/>
    <property type="molecule type" value="Genomic_DNA"/>
</dbReference>
<dbReference type="GO" id="GO:0016747">
    <property type="term" value="F:acyltransferase activity, transferring groups other than amino-acyl groups"/>
    <property type="evidence" value="ECO:0007669"/>
    <property type="project" value="InterPro"/>
</dbReference>
<organism evidence="4 5">
    <name type="scientific">Mucilaginibacter lappiensis</name>
    <dbReference type="NCBI Taxonomy" id="354630"/>
    <lineage>
        <taxon>Bacteria</taxon>
        <taxon>Pseudomonadati</taxon>
        <taxon>Bacteroidota</taxon>
        <taxon>Sphingobacteriia</taxon>
        <taxon>Sphingobacteriales</taxon>
        <taxon>Sphingobacteriaceae</taxon>
        <taxon>Mucilaginibacter</taxon>
    </lineage>
</organism>
<dbReference type="InterPro" id="IPR050832">
    <property type="entry name" value="Bact_Acetyltransf"/>
</dbReference>
<dbReference type="InterPro" id="IPR000182">
    <property type="entry name" value="GNAT_dom"/>
</dbReference>
<name>A0A841JMI1_9SPHI</name>
<dbReference type="RefSeq" id="WP_183588345.1">
    <property type="nucleotide sequence ID" value="NZ_JACHCA010000008.1"/>
</dbReference>
<comment type="caution">
    <text evidence="4">The sequence shown here is derived from an EMBL/GenBank/DDBJ whole genome shotgun (WGS) entry which is preliminary data.</text>
</comment>
<dbReference type="PROSITE" id="PS51186">
    <property type="entry name" value="GNAT"/>
    <property type="match status" value="1"/>
</dbReference>
<dbReference type="CDD" id="cd04301">
    <property type="entry name" value="NAT_SF"/>
    <property type="match status" value="1"/>
</dbReference>
<proteinExistence type="predicted"/>
<reference evidence="4 5" key="1">
    <citation type="submission" date="2020-08" db="EMBL/GenBank/DDBJ databases">
        <title>Genomic Encyclopedia of Type Strains, Phase IV (KMG-V): Genome sequencing to study the core and pangenomes of soil and plant-associated prokaryotes.</title>
        <authorList>
            <person name="Whitman W."/>
        </authorList>
    </citation>
    <scope>NUCLEOTIDE SEQUENCE [LARGE SCALE GENOMIC DNA]</scope>
    <source>
        <strain evidence="4 5">MP601</strain>
    </source>
</reference>
<dbReference type="Gene3D" id="3.40.630.30">
    <property type="match status" value="1"/>
</dbReference>
<dbReference type="Pfam" id="PF13673">
    <property type="entry name" value="Acetyltransf_10"/>
    <property type="match status" value="1"/>
</dbReference>
<dbReference type="PANTHER" id="PTHR43877:SF2">
    <property type="entry name" value="AMINOALKYLPHOSPHONATE N-ACETYLTRANSFERASE-RELATED"/>
    <property type="match status" value="1"/>
</dbReference>
<evidence type="ECO:0000313" key="5">
    <source>
        <dbReference type="Proteomes" id="UP000548326"/>
    </source>
</evidence>
<evidence type="ECO:0000313" key="4">
    <source>
        <dbReference type="EMBL" id="MBB6129121.1"/>
    </source>
</evidence>
<dbReference type="Proteomes" id="UP000548326">
    <property type="component" value="Unassembled WGS sequence"/>
</dbReference>
<evidence type="ECO:0000259" key="3">
    <source>
        <dbReference type="PROSITE" id="PS51186"/>
    </source>
</evidence>
<dbReference type="InterPro" id="IPR016181">
    <property type="entry name" value="Acyl_CoA_acyltransferase"/>
</dbReference>